<dbReference type="RefSeq" id="WP_008496268.1">
    <property type="nucleotide sequence ID" value="NZ_CP016537.2"/>
</dbReference>
<evidence type="ECO:0000313" key="2">
    <source>
        <dbReference type="Proteomes" id="UP000092687"/>
    </source>
</evidence>
<evidence type="ECO:0000313" key="1">
    <source>
        <dbReference type="EMBL" id="ANU14864.1"/>
    </source>
</evidence>
<protein>
    <submittedName>
        <fullName evidence="1">STAS/SEC14 domain-containing protein</fullName>
    </submittedName>
</protein>
<gene>
    <name evidence="1" type="ORF">BBI08_13830</name>
</gene>
<reference evidence="2" key="1">
    <citation type="submission" date="2016-07" db="EMBL/GenBank/DDBJ databases">
        <authorList>
            <person name="See-Too W.S."/>
        </authorList>
    </citation>
    <scope>NUCLEOTIDE SEQUENCE [LARGE SCALE GENOMIC DNA]</scope>
    <source>
        <strain evidence="2">DSM 24743</strain>
    </source>
</reference>
<name>A0A1C7DTY0_9BACL</name>
<dbReference type="InterPro" id="IPR036513">
    <property type="entry name" value="STAS_dom_sf"/>
</dbReference>
<keyword evidence="2" id="KW-1185">Reference proteome</keyword>
<dbReference type="SUPFAM" id="SSF52091">
    <property type="entry name" value="SpoIIaa-like"/>
    <property type="match status" value="1"/>
</dbReference>
<reference evidence="2" key="2">
    <citation type="submission" date="2016-10" db="EMBL/GenBank/DDBJ databases">
        <authorList>
            <person name="See-Too W.S."/>
        </authorList>
    </citation>
    <scope>NUCLEOTIDE SEQUENCE [LARGE SCALE GENOMIC DNA]</scope>
    <source>
        <strain evidence="2">DSM 24743</strain>
    </source>
</reference>
<dbReference type="Proteomes" id="UP000092687">
    <property type="component" value="Chromosome"/>
</dbReference>
<accession>A0A1C7DTY0</accession>
<dbReference type="Pfam" id="PF11964">
    <property type="entry name" value="SpoIIAA-like"/>
    <property type="match status" value="1"/>
</dbReference>
<proteinExistence type="predicted"/>
<dbReference type="EMBL" id="CP016537">
    <property type="protein sequence ID" value="ANU14864.1"/>
    <property type="molecule type" value="Genomic_DNA"/>
</dbReference>
<dbReference type="InterPro" id="IPR038396">
    <property type="entry name" value="SpoIIAA-like_sf"/>
</dbReference>
<dbReference type="Gene3D" id="3.40.50.10600">
    <property type="entry name" value="SpoIIaa-like domains"/>
    <property type="match status" value="1"/>
</dbReference>
<organism evidence="1 2">
    <name type="scientific">Planococcus halocryophilus</name>
    <dbReference type="NCBI Taxonomy" id="1215089"/>
    <lineage>
        <taxon>Bacteria</taxon>
        <taxon>Bacillati</taxon>
        <taxon>Bacillota</taxon>
        <taxon>Bacilli</taxon>
        <taxon>Bacillales</taxon>
        <taxon>Caryophanaceae</taxon>
        <taxon>Planococcus</taxon>
    </lineage>
</organism>
<sequence length="118" mass="13723">MLSIVPSKDVETIAIEFEGAVTHEDAMKIDKIIQDKYVDKGQFNIYAIISEEKGASFDGLEESMRLHKEAWNHFHKFAVISSSQGEEQLVEMKLLLPDIEVKYFKLDEMNEAWEWIQE</sequence>
<dbReference type="OrthoDB" id="2389786at2"/>
<dbReference type="KEGG" id="phc:BBI08_13830"/>
<dbReference type="AlphaFoldDB" id="A0A1C7DTY0"/>
<dbReference type="InterPro" id="IPR021866">
    <property type="entry name" value="SpoIIAA-like"/>
</dbReference>